<dbReference type="Proteomes" id="UP001055093">
    <property type="component" value="Unassembled WGS sequence"/>
</dbReference>
<feature type="region of interest" description="Disordered" evidence="1">
    <location>
        <begin position="43"/>
        <end position="71"/>
    </location>
</feature>
<protein>
    <submittedName>
        <fullName evidence="2">Uncharacterized protein</fullName>
    </submittedName>
</protein>
<evidence type="ECO:0000313" key="2">
    <source>
        <dbReference type="EMBL" id="GJE76722.1"/>
    </source>
</evidence>
<feature type="compositionally biased region" description="Low complexity" evidence="1">
    <location>
        <begin position="43"/>
        <end position="63"/>
    </location>
</feature>
<evidence type="ECO:0000256" key="1">
    <source>
        <dbReference type="SAM" id="MobiDB-lite"/>
    </source>
</evidence>
<accession>A0ABQ4UWX9</accession>
<dbReference type="EMBL" id="BPRE01000010">
    <property type="protein sequence ID" value="GJE76722.1"/>
    <property type="molecule type" value="Genomic_DNA"/>
</dbReference>
<comment type="caution">
    <text evidence="2">The sequence shown here is derived from an EMBL/GenBank/DDBJ whole genome shotgun (WGS) entry which is preliminary data.</text>
</comment>
<keyword evidence="3" id="KW-1185">Reference proteome</keyword>
<dbReference type="RefSeq" id="WP_171015423.1">
    <property type="nucleotide sequence ID" value="NZ_BPRE01000010.1"/>
</dbReference>
<gene>
    <name evidence="2" type="ORF">BGCPKDLD_3320</name>
</gene>
<proteinExistence type="predicted"/>
<organism evidence="2 3">
    <name type="scientific">Methylorubrum suomiense</name>
    <dbReference type="NCBI Taxonomy" id="144191"/>
    <lineage>
        <taxon>Bacteria</taxon>
        <taxon>Pseudomonadati</taxon>
        <taxon>Pseudomonadota</taxon>
        <taxon>Alphaproteobacteria</taxon>
        <taxon>Hyphomicrobiales</taxon>
        <taxon>Methylobacteriaceae</taxon>
        <taxon>Methylorubrum</taxon>
    </lineage>
</organism>
<name>A0ABQ4UWX9_9HYPH</name>
<evidence type="ECO:0000313" key="3">
    <source>
        <dbReference type="Proteomes" id="UP001055093"/>
    </source>
</evidence>
<reference evidence="2" key="1">
    <citation type="journal article" date="2021" name="Front. Microbiol.">
        <title>Comprehensive Comparative Genomics and Phenotyping of Methylobacterium Species.</title>
        <authorList>
            <person name="Alessa O."/>
            <person name="Ogura Y."/>
            <person name="Fujitani Y."/>
            <person name="Takami H."/>
            <person name="Hayashi T."/>
            <person name="Sahin N."/>
            <person name="Tani A."/>
        </authorList>
    </citation>
    <scope>NUCLEOTIDE SEQUENCE</scope>
    <source>
        <strain evidence="2">DSM 14458</strain>
    </source>
</reference>
<sequence>MRSPYKAPIDDGEAAGDVMQGWISIVAVSAVLSAGLVAGRAAADATAAPAAPPSTATWSDPPARSAVTAPVAVERRTEARPAPACTAQAWAPLPSGCDARGRPVRIIALTQR</sequence>
<reference evidence="2" key="2">
    <citation type="submission" date="2021-08" db="EMBL/GenBank/DDBJ databases">
        <authorList>
            <person name="Tani A."/>
            <person name="Ola A."/>
            <person name="Ogura Y."/>
            <person name="Katsura K."/>
            <person name="Hayashi T."/>
        </authorList>
    </citation>
    <scope>NUCLEOTIDE SEQUENCE</scope>
    <source>
        <strain evidence="2">DSM 14458</strain>
    </source>
</reference>